<dbReference type="PANTHER" id="PTHR28556">
    <property type="entry name" value="TRANSMEMBRANE PROTEIN 106B"/>
    <property type="match status" value="1"/>
</dbReference>
<name>A0A6F9DUA0_9ASCI</name>
<dbReference type="InterPro" id="IPR009790">
    <property type="entry name" value="TMEM106"/>
</dbReference>
<dbReference type="InterPro" id="IPR048511">
    <property type="entry name" value="TMEM106_N"/>
</dbReference>
<keyword evidence="3 6" id="KW-0812">Transmembrane</keyword>
<reference evidence="9" key="1">
    <citation type="submission" date="2020-04" db="EMBL/GenBank/DDBJ databases">
        <authorList>
            <person name="Neveu A P."/>
        </authorList>
    </citation>
    <scope>NUCLEOTIDE SEQUENCE</scope>
    <source>
        <tissue evidence="9">Whole embryo</tissue>
    </source>
</reference>
<feature type="domain" description="Transmembrane protein 106 N-terminal" evidence="8">
    <location>
        <begin position="25"/>
        <end position="87"/>
    </location>
</feature>
<evidence type="ECO:0000256" key="4">
    <source>
        <dbReference type="ARBA" id="ARBA00022989"/>
    </source>
</evidence>
<organism evidence="9">
    <name type="scientific">Phallusia mammillata</name>
    <dbReference type="NCBI Taxonomy" id="59560"/>
    <lineage>
        <taxon>Eukaryota</taxon>
        <taxon>Metazoa</taxon>
        <taxon>Chordata</taxon>
        <taxon>Tunicata</taxon>
        <taxon>Ascidiacea</taxon>
        <taxon>Phlebobranchia</taxon>
        <taxon>Ascidiidae</taxon>
        <taxon>Phallusia</taxon>
    </lineage>
</organism>
<dbReference type="GO" id="GO:0012505">
    <property type="term" value="C:endomembrane system"/>
    <property type="evidence" value="ECO:0007669"/>
    <property type="project" value="UniProtKB-SubCell"/>
</dbReference>
<keyword evidence="4 6" id="KW-1133">Transmembrane helix</keyword>
<dbReference type="Pfam" id="PF21002">
    <property type="entry name" value="TMEM106_N"/>
    <property type="match status" value="1"/>
</dbReference>
<feature type="transmembrane region" description="Helical" evidence="6">
    <location>
        <begin position="88"/>
        <end position="109"/>
    </location>
</feature>
<comment type="similarity">
    <text evidence="2">Belongs to the TMEM106 family.</text>
</comment>
<evidence type="ECO:0000259" key="7">
    <source>
        <dbReference type="Pfam" id="PF07092"/>
    </source>
</evidence>
<evidence type="ECO:0000256" key="5">
    <source>
        <dbReference type="ARBA" id="ARBA00023136"/>
    </source>
</evidence>
<evidence type="ECO:0000313" key="9">
    <source>
        <dbReference type="EMBL" id="CAB3267027.1"/>
    </source>
</evidence>
<protein>
    <submittedName>
        <fullName evidence="9">Transmembrane protein 106B</fullName>
    </submittedName>
</protein>
<dbReference type="Gene3D" id="6.20.20.10">
    <property type="match status" value="1"/>
</dbReference>
<evidence type="ECO:0000256" key="6">
    <source>
        <dbReference type="SAM" id="Phobius"/>
    </source>
</evidence>
<accession>A0A6F9DUA0</accession>
<evidence type="ECO:0000256" key="1">
    <source>
        <dbReference type="ARBA" id="ARBA00004308"/>
    </source>
</evidence>
<evidence type="ECO:0000259" key="8">
    <source>
        <dbReference type="Pfam" id="PF21002"/>
    </source>
</evidence>
<dbReference type="AlphaFoldDB" id="A0A6F9DUA0"/>
<dbReference type="EMBL" id="LR791165">
    <property type="protein sequence ID" value="CAB3267027.1"/>
    <property type="molecule type" value="mRNA"/>
</dbReference>
<proteinExistence type="evidence at transcript level"/>
<dbReference type="InterPro" id="IPR048509">
    <property type="entry name" value="TMEM106_C"/>
</dbReference>
<comment type="subcellular location">
    <subcellularLocation>
        <location evidence="1">Endomembrane system</location>
    </subcellularLocation>
</comment>
<feature type="domain" description="Transmembrane protein 106 C-terminal" evidence="7">
    <location>
        <begin position="110"/>
        <end position="252"/>
    </location>
</feature>
<sequence length="257" mass="28922">MLKIRKKPRLSTEETVGNGAVNGTNYGSISETNDINTEDFSYVEFSGKDGRTCPTCNGTGRIAKEQEDELVALIPYNDRRLKPSRTKFYVLLAVVICLLLCGLVLFFLLPRAVTITEGQIVNYNVTLHKKDSSAVIVLTNQFIVSNTNFFDVQISHIDVEAFFDQVSVGTGHLKSPPLVLSARQEQFPVDIEVILRFNPDNQLDFIVDLCTNPKRKVHDIVIKLQATQTTSYLQHSEQDSLQTYKYIDCSVNNLEKV</sequence>
<keyword evidence="5 6" id="KW-0472">Membrane</keyword>
<evidence type="ECO:0000256" key="3">
    <source>
        <dbReference type="ARBA" id="ARBA00022692"/>
    </source>
</evidence>
<evidence type="ECO:0000256" key="2">
    <source>
        <dbReference type="ARBA" id="ARBA00008111"/>
    </source>
</evidence>
<gene>
    <name evidence="9" type="primary">Tmem106b-002</name>
</gene>
<dbReference type="Pfam" id="PF07092">
    <property type="entry name" value="TMEM106"/>
    <property type="match status" value="1"/>
</dbReference>
<dbReference type="PANTHER" id="PTHR28556:SF4">
    <property type="entry name" value="TRANSMEMBRANE PROTEIN 106A"/>
    <property type="match status" value="1"/>
</dbReference>